<evidence type="ECO:0000256" key="5">
    <source>
        <dbReference type="ARBA" id="ARBA00023157"/>
    </source>
</evidence>
<evidence type="ECO:0000259" key="7">
    <source>
        <dbReference type="PROSITE" id="PS51352"/>
    </source>
</evidence>
<reference evidence="8 9" key="1">
    <citation type="submission" date="2024-05" db="EMBL/GenBank/DDBJ databases">
        <authorList>
            <person name="Jiang F."/>
        </authorList>
    </citation>
    <scope>NUCLEOTIDE SEQUENCE [LARGE SCALE GENOMIC DNA]</scope>
    <source>
        <strain evidence="8 9">LZ166</strain>
    </source>
</reference>
<dbReference type="PANTHER" id="PTHR13887">
    <property type="entry name" value="GLUTATHIONE S-TRANSFERASE KAPPA"/>
    <property type="match status" value="1"/>
</dbReference>
<keyword evidence="9" id="KW-1185">Reference proteome</keyword>
<comment type="similarity">
    <text evidence="2">Belongs to the thioredoxin family. DsbA subfamily.</text>
</comment>
<dbReference type="InterPro" id="IPR013766">
    <property type="entry name" value="Thioredoxin_domain"/>
</dbReference>
<evidence type="ECO:0000256" key="6">
    <source>
        <dbReference type="ARBA" id="ARBA00023284"/>
    </source>
</evidence>
<organism evidence="8 9">
    <name type="scientific">Aquibium pacificus</name>
    <dbReference type="NCBI Taxonomy" id="3153579"/>
    <lineage>
        <taxon>Bacteria</taxon>
        <taxon>Pseudomonadati</taxon>
        <taxon>Pseudomonadota</taxon>
        <taxon>Alphaproteobacteria</taxon>
        <taxon>Hyphomicrobiales</taxon>
        <taxon>Phyllobacteriaceae</taxon>
        <taxon>Aquibium</taxon>
    </lineage>
</organism>
<sequence>MPTVEQVLFDPDIPVLGNPDGDITIAEFFDYQCPFCKSGHSELVDVVEKDGKIRLVMKDWPIFGAPSVYASSLVLALAGQGKYSDALHALMATKGRLEKSEVDSVLAKAGFDPAALVEAYRKDSARVDAIVARNMDQANAFGFNGTPSFIIGTKIFHGAMDAKALTDAVAEARAG</sequence>
<name>A0ABV3SRJ0_9HYPH</name>
<comment type="caution">
    <text evidence="8">The sequence shown here is derived from an EMBL/GenBank/DDBJ whole genome shotgun (WGS) entry which is preliminary data.</text>
</comment>
<dbReference type="InterPro" id="IPR036249">
    <property type="entry name" value="Thioredoxin-like_sf"/>
</dbReference>
<dbReference type="InterPro" id="IPR012336">
    <property type="entry name" value="Thioredoxin-like_fold"/>
</dbReference>
<keyword evidence="4" id="KW-0560">Oxidoreductase</keyword>
<keyword evidence="6" id="KW-0676">Redox-active center</keyword>
<evidence type="ECO:0000256" key="3">
    <source>
        <dbReference type="ARBA" id="ARBA00022729"/>
    </source>
</evidence>
<proteinExistence type="inferred from homology"/>
<protein>
    <submittedName>
        <fullName evidence="8">DsbA family protein</fullName>
    </submittedName>
</protein>
<dbReference type="PANTHER" id="PTHR13887:SF14">
    <property type="entry name" value="DISULFIDE BOND FORMATION PROTEIN D"/>
    <property type="match status" value="1"/>
</dbReference>
<accession>A0ABV3SRJ0</accession>
<evidence type="ECO:0000256" key="2">
    <source>
        <dbReference type="ARBA" id="ARBA00005791"/>
    </source>
</evidence>
<dbReference type="PROSITE" id="PS51352">
    <property type="entry name" value="THIOREDOXIN_2"/>
    <property type="match status" value="1"/>
</dbReference>
<dbReference type="Pfam" id="PF13462">
    <property type="entry name" value="Thioredoxin_4"/>
    <property type="match status" value="1"/>
</dbReference>
<evidence type="ECO:0000313" key="9">
    <source>
        <dbReference type="Proteomes" id="UP001556692"/>
    </source>
</evidence>
<dbReference type="CDD" id="cd03023">
    <property type="entry name" value="DsbA_Com1_like"/>
    <property type="match status" value="1"/>
</dbReference>
<dbReference type="RefSeq" id="WP_367956685.1">
    <property type="nucleotide sequence ID" value="NZ_JBDPGJ010000006.1"/>
</dbReference>
<dbReference type="Proteomes" id="UP001556692">
    <property type="component" value="Unassembled WGS sequence"/>
</dbReference>
<keyword evidence="3" id="KW-0732">Signal</keyword>
<dbReference type="EMBL" id="JBDPGJ010000006">
    <property type="protein sequence ID" value="MEX0408833.1"/>
    <property type="molecule type" value="Genomic_DNA"/>
</dbReference>
<keyword evidence="5" id="KW-1015">Disulfide bond</keyword>
<feature type="domain" description="Thioredoxin" evidence="7">
    <location>
        <begin position="1"/>
        <end position="174"/>
    </location>
</feature>
<evidence type="ECO:0000313" key="8">
    <source>
        <dbReference type="EMBL" id="MEX0408833.1"/>
    </source>
</evidence>
<dbReference type="Gene3D" id="3.40.30.10">
    <property type="entry name" value="Glutaredoxin"/>
    <property type="match status" value="1"/>
</dbReference>
<evidence type="ECO:0000256" key="1">
    <source>
        <dbReference type="ARBA" id="ARBA00003565"/>
    </source>
</evidence>
<comment type="function">
    <text evidence="1">May be required for disulfide bond formation in some proteins.</text>
</comment>
<gene>
    <name evidence="8" type="ORF">ABGN05_24630</name>
</gene>
<evidence type="ECO:0000256" key="4">
    <source>
        <dbReference type="ARBA" id="ARBA00023002"/>
    </source>
</evidence>
<dbReference type="SUPFAM" id="SSF52833">
    <property type="entry name" value="Thioredoxin-like"/>
    <property type="match status" value="1"/>
</dbReference>